<protein>
    <submittedName>
        <fullName evidence="1">Uncharacterized protein</fullName>
    </submittedName>
</protein>
<evidence type="ECO:0000313" key="2">
    <source>
        <dbReference type="Proteomes" id="UP000582487"/>
    </source>
</evidence>
<accession>A0A848RMB5</accession>
<comment type="caution">
    <text evidence="1">The sequence shown here is derived from an EMBL/GenBank/DDBJ whole genome shotgun (WGS) entry which is preliminary data.</text>
</comment>
<gene>
    <name evidence="1" type="ORF">HHJ74_02055</name>
</gene>
<reference evidence="1 2" key="1">
    <citation type="submission" date="2020-04" db="EMBL/GenBank/DDBJ databases">
        <title>Antimicrobial susceptibility and clonality of vaginal-derived multi-drug resistant Mobiluncus isolates in China.</title>
        <authorList>
            <person name="Zhang X."/>
        </authorList>
    </citation>
    <scope>NUCLEOTIDE SEQUENCE [LARGE SCALE GENOMIC DNA]</scope>
    <source>
        <strain evidence="1 2">7</strain>
    </source>
</reference>
<name>A0A848RMB5_9ACTO</name>
<sequence>MREFTRPNYQDSSLGMAPHETAIQHTATKPRRTPYPDRIPVCVELF</sequence>
<evidence type="ECO:0000313" key="1">
    <source>
        <dbReference type="EMBL" id="NMW92501.1"/>
    </source>
</evidence>
<dbReference type="RefSeq" id="WP_004015670.1">
    <property type="nucleotide sequence ID" value="NZ_JABCUV010000001.1"/>
</dbReference>
<proteinExistence type="predicted"/>
<dbReference type="AlphaFoldDB" id="A0A848RMB5"/>
<dbReference type="EMBL" id="JABCUV010000001">
    <property type="protein sequence ID" value="NMW92501.1"/>
    <property type="molecule type" value="Genomic_DNA"/>
</dbReference>
<organism evidence="1 2">
    <name type="scientific">Mobiluncus mulieris</name>
    <dbReference type="NCBI Taxonomy" id="2052"/>
    <lineage>
        <taxon>Bacteria</taxon>
        <taxon>Bacillati</taxon>
        <taxon>Actinomycetota</taxon>
        <taxon>Actinomycetes</taxon>
        <taxon>Actinomycetales</taxon>
        <taxon>Actinomycetaceae</taxon>
        <taxon>Mobiluncus</taxon>
    </lineage>
</organism>
<dbReference type="Proteomes" id="UP000582487">
    <property type="component" value="Unassembled WGS sequence"/>
</dbReference>